<keyword evidence="2" id="KW-1185">Reference proteome</keyword>
<dbReference type="Proteomes" id="UP000320653">
    <property type="component" value="Unassembled WGS sequence"/>
</dbReference>
<reference evidence="1 2" key="1">
    <citation type="submission" date="2019-06" db="EMBL/GenBank/DDBJ databases">
        <title>Sorghum-associated microbial communities from plants grown in Nebraska, USA.</title>
        <authorList>
            <person name="Schachtman D."/>
        </authorList>
    </citation>
    <scope>NUCLEOTIDE SEQUENCE [LARGE SCALE GENOMIC DNA]</scope>
    <source>
        <strain evidence="1 2">1225</strain>
    </source>
</reference>
<gene>
    <name evidence="1" type="ORF">FHW37_11633</name>
</gene>
<proteinExistence type="predicted"/>
<organism evidence="1 2">
    <name type="scientific">Neorhizobium alkalisoli</name>
    <dbReference type="NCBI Taxonomy" id="528178"/>
    <lineage>
        <taxon>Bacteria</taxon>
        <taxon>Pseudomonadati</taxon>
        <taxon>Pseudomonadota</taxon>
        <taxon>Alphaproteobacteria</taxon>
        <taxon>Hyphomicrobiales</taxon>
        <taxon>Rhizobiaceae</taxon>
        <taxon>Rhizobium/Agrobacterium group</taxon>
        <taxon>Neorhizobium</taxon>
    </lineage>
</organism>
<dbReference type="AlphaFoldDB" id="A0A561Q115"/>
<sequence length="73" mass="8273">MKKYRFIIRDARKRVLADSNIEEVDTETACQAVKLAFLLFTSKHGFQPAASIRLNDERGVELASFSFGTNGRH</sequence>
<comment type="caution">
    <text evidence="1">The sequence shown here is derived from an EMBL/GenBank/DDBJ whole genome shotgun (WGS) entry which is preliminary data.</text>
</comment>
<accession>A0A561Q115</accession>
<evidence type="ECO:0000313" key="2">
    <source>
        <dbReference type="Proteomes" id="UP000320653"/>
    </source>
</evidence>
<dbReference type="EMBL" id="VIWP01000016">
    <property type="protein sequence ID" value="TWF44029.1"/>
    <property type="molecule type" value="Genomic_DNA"/>
</dbReference>
<protein>
    <submittedName>
        <fullName evidence="1">Uncharacterized protein</fullName>
    </submittedName>
</protein>
<evidence type="ECO:0000313" key="1">
    <source>
        <dbReference type="EMBL" id="TWF44029.1"/>
    </source>
</evidence>
<name>A0A561Q115_9HYPH</name>